<proteinExistence type="predicted"/>
<feature type="compositionally biased region" description="Basic residues" evidence="1">
    <location>
        <begin position="125"/>
        <end position="136"/>
    </location>
</feature>
<sequence length="136" mass="14489">MRDFATLEGYLGGILNVHRCLLRGRISFVGRTEFVADDAVGLYRATVGPALDDAHGAGLWLNANASAPHRSAEQARQEIGEAGSRALSAFLAEDSGLLHPVAAGLARHAAALVPPAPRRAAGRPAHWRPRGRLRTR</sequence>
<reference evidence="2" key="1">
    <citation type="submission" date="2023-10" db="EMBL/GenBank/DDBJ databases">
        <authorList>
            <person name="Chen Y."/>
            <person name="Shah S."/>
            <person name="Dougan E. K."/>
            <person name="Thang M."/>
            <person name="Chan C."/>
        </authorList>
    </citation>
    <scope>NUCLEOTIDE SEQUENCE [LARGE SCALE GENOMIC DNA]</scope>
</reference>
<name>A0ABN9U867_9DINO</name>
<keyword evidence="3" id="KW-1185">Reference proteome</keyword>
<comment type="caution">
    <text evidence="2">The sequence shown here is derived from an EMBL/GenBank/DDBJ whole genome shotgun (WGS) entry which is preliminary data.</text>
</comment>
<protein>
    <submittedName>
        <fullName evidence="2">Uncharacterized protein</fullName>
    </submittedName>
</protein>
<evidence type="ECO:0000313" key="3">
    <source>
        <dbReference type="Proteomes" id="UP001189429"/>
    </source>
</evidence>
<feature type="region of interest" description="Disordered" evidence="1">
    <location>
        <begin position="116"/>
        <end position="136"/>
    </location>
</feature>
<gene>
    <name evidence="2" type="ORF">PCOR1329_LOCUS46139</name>
</gene>
<dbReference type="EMBL" id="CAUYUJ010015548">
    <property type="protein sequence ID" value="CAK0855365.1"/>
    <property type="molecule type" value="Genomic_DNA"/>
</dbReference>
<evidence type="ECO:0000313" key="2">
    <source>
        <dbReference type="EMBL" id="CAK0855365.1"/>
    </source>
</evidence>
<feature type="non-terminal residue" evidence="2">
    <location>
        <position position="136"/>
    </location>
</feature>
<accession>A0ABN9U867</accession>
<evidence type="ECO:0000256" key="1">
    <source>
        <dbReference type="SAM" id="MobiDB-lite"/>
    </source>
</evidence>
<dbReference type="Proteomes" id="UP001189429">
    <property type="component" value="Unassembled WGS sequence"/>
</dbReference>
<organism evidence="2 3">
    <name type="scientific">Prorocentrum cordatum</name>
    <dbReference type="NCBI Taxonomy" id="2364126"/>
    <lineage>
        <taxon>Eukaryota</taxon>
        <taxon>Sar</taxon>
        <taxon>Alveolata</taxon>
        <taxon>Dinophyceae</taxon>
        <taxon>Prorocentrales</taxon>
        <taxon>Prorocentraceae</taxon>
        <taxon>Prorocentrum</taxon>
    </lineage>
</organism>